<dbReference type="PANTHER" id="PTHR45138">
    <property type="entry name" value="REGULATORY COMPONENTS OF SENSORY TRANSDUCTION SYSTEM"/>
    <property type="match status" value="1"/>
</dbReference>
<dbReference type="SUPFAM" id="SSF55073">
    <property type="entry name" value="Nucleotide cyclase"/>
    <property type="match status" value="1"/>
</dbReference>
<dbReference type="GO" id="GO:0005886">
    <property type="term" value="C:plasma membrane"/>
    <property type="evidence" value="ECO:0007669"/>
    <property type="project" value="TreeGrafter"/>
</dbReference>
<dbReference type="InterPro" id="IPR029787">
    <property type="entry name" value="Nucleotide_cyclase"/>
</dbReference>
<dbReference type="Pfam" id="PF13185">
    <property type="entry name" value="GAF_2"/>
    <property type="match status" value="1"/>
</dbReference>
<dbReference type="GO" id="GO:0043709">
    <property type="term" value="P:cell adhesion involved in single-species biofilm formation"/>
    <property type="evidence" value="ECO:0007669"/>
    <property type="project" value="TreeGrafter"/>
</dbReference>
<evidence type="ECO:0000313" key="5">
    <source>
        <dbReference type="EMBL" id="OGD15010.1"/>
    </source>
</evidence>
<dbReference type="PANTHER" id="PTHR45138:SF9">
    <property type="entry name" value="DIGUANYLATE CYCLASE DGCM-RELATED"/>
    <property type="match status" value="1"/>
</dbReference>
<dbReference type="SMART" id="SM00065">
    <property type="entry name" value="GAF"/>
    <property type="match status" value="1"/>
</dbReference>
<dbReference type="InterPro" id="IPR029016">
    <property type="entry name" value="GAF-like_dom_sf"/>
</dbReference>
<dbReference type="InterPro" id="IPR043128">
    <property type="entry name" value="Rev_trsase/Diguanyl_cyclase"/>
</dbReference>
<evidence type="ECO:0000256" key="2">
    <source>
        <dbReference type="ARBA" id="ARBA00034247"/>
    </source>
</evidence>
<dbReference type="Pfam" id="PF00990">
    <property type="entry name" value="GGDEF"/>
    <property type="match status" value="1"/>
</dbReference>
<name>A0A1F5A8X2_9BACT</name>
<dbReference type="GO" id="GO:0052621">
    <property type="term" value="F:diguanylate cyclase activity"/>
    <property type="evidence" value="ECO:0007669"/>
    <property type="project" value="UniProtKB-EC"/>
</dbReference>
<evidence type="ECO:0000256" key="1">
    <source>
        <dbReference type="ARBA" id="ARBA00012528"/>
    </source>
</evidence>
<dbReference type="FunFam" id="3.30.70.270:FF:000001">
    <property type="entry name" value="Diguanylate cyclase domain protein"/>
    <property type="match status" value="1"/>
</dbReference>
<dbReference type="SUPFAM" id="SSF55781">
    <property type="entry name" value="GAF domain-like"/>
    <property type="match status" value="1"/>
</dbReference>
<reference evidence="5 6" key="1">
    <citation type="journal article" date="2016" name="Nat. Commun.">
        <title>Thousands of microbial genomes shed light on interconnected biogeochemical processes in an aquifer system.</title>
        <authorList>
            <person name="Anantharaman K."/>
            <person name="Brown C.T."/>
            <person name="Hug L.A."/>
            <person name="Sharon I."/>
            <person name="Castelle C.J."/>
            <person name="Probst A.J."/>
            <person name="Thomas B.C."/>
            <person name="Singh A."/>
            <person name="Wilkins M.J."/>
            <person name="Karaoz U."/>
            <person name="Brodie E.L."/>
            <person name="Williams K.H."/>
            <person name="Hubbard S.S."/>
            <person name="Banfield J.F."/>
        </authorList>
    </citation>
    <scope>NUCLEOTIDE SEQUENCE [LARGE SCALE GENOMIC DNA]</scope>
</reference>
<dbReference type="Gene3D" id="3.30.70.270">
    <property type="match status" value="1"/>
</dbReference>
<dbReference type="Proteomes" id="UP000177701">
    <property type="component" value="Unassembled WGS sequence"/>
</dbReference>
<dbReference type="Gene3D" id="3.30.450.40">
    <property type="match status" value="1"/>
</dbReference>
<dbReference type="GO" id="GO:1902201">
    <property type="term" value="P:negative regulation of bacterial-type flagellum-dependent cell motility"/>
    <property type="evidence" value="ECO:0007669"/>
    <property type="project" value="TreeGrafter"/>
</dbReference>
<evidence type="ECO:0000259" key="4">
    <source>
        <dbReference type="PROSITE" id="PS50887"/>
    </source>
</evidence>
<feature type="domain" description="GGDEF" evidence="4">
    <location>
        <begin position="227"/>
        <end position="363"/>
    </location>
</feature>
<proteinExistence type="predicted"/>
<dbReference type="SMART" id="SM00267">
    <property type="entry name" value="GGDEF"/>
    <property type="match status" value="1"/>
</dbReference>
<dbReference type="CDD" id="cd01949">
    <property type="entry name" value="GGDEF"/>
    <property type="match status" value="1"/>
</dbReference>
<dbReference type="STRING" id="1797291.A2V47_02320"/>
<dbReference type="EC" id="2.7.7.65" evidence="1"/>
<dbReference type="PROSITE" id="PS50887">
    <property type="entry name" value="GGDEF"/>
    <property type="match status" value="1"/>
</dbReference>
<comment type="caution">
    <text evidence="5">The sequence shown here is derived from an EMBL/GenBank/DDBJ whole genome shotgun (WGS) entry which is preliminary data.</text>
</comment>
<dbReference type="InterPro" id="IPR050469">
    <property type="entry name" value="Diguanylate_Cyclase"/>
</dbReference>
<gene>
    <name evidence="5" type="ORF">A2V47_02320</name>
</gene>
<keyword evidence="3" id="KW-0175">Coiled coil</keyword>
<accession>A0A1F5A8X2</accession>
<evidence type="ECO:0000313" key="6">
    <source>
        <dbReference type="Proteomes" id="UP000177701"/>
    </source>
</evidence>
<dbReference type="AlphaFoldDB" id="A0A1F5A8X2"/>
<organism evidence="5 6">
    <name type="scientific">Candidatus Sediminicultor quintus</name>
    <dbReference type="NCBI Taxonomy" id="1797291"/>
    <lineage>
        <taxon>Bacteria</taxon>
        <taxon>Pseudomonadati</taxon>
        <taxon>Atribacterota</taxon>
        <taxon>Candidatus Phoenicimicrobiia</taxon>
        <taxon>Candidatus Pheonicimicrobiales</taxon>
        <taxon>Candidatus Phoenicimicrobiaceae</taxon>
        <taxon>Candidatus Sediminicultor</taxon>
    </lineage>
</organism>
<sequence length="363" mass="41473">MLNQNKEKAEMEKLKREVVVLNKERRRLAKKLSALRLIISEINNDPNLDKILNLVIKKAVQIVEAERGSLMLFDHKTEELYIKSSIGLNKKAVSTVRIAPGEGIAGWVFKEGKPLLVKEGAKDPRFKSFEEIEEELKSIISVPLKIKNQAIGVINAYNKSEGDVFNTDDLQLLSAFANQVAIAIQNAQLHQEIKGLAITDGLTDLYNFRYLQERLEEETKRAQRFRRPLALIMADIDHFKEFNDTYGHPEGNKVLKVLANILKANVREIDIVGRYGGEEFIIILPEADREEAQKIAERIRIKVEGYNFKNKEDHLNNPNRKITLSLGVTSCFQESISPQNLIYKVDQALYQAKRKGRNRVEVI</sequence>
<feature type="coiled-coil region" evidence="3">
    <location>
        <begin position="4"/>
        <end position="31"/>
    </location>
</feature>
<dbReference type="EMBL" id="MEYH01000070">
    <property type="protein sequence ID" value="OGD15010.1"/>
    <property type="molecule type" value="Genomic_DNA"/>
</dbReference>
<dbReference type="InterPro" id="IPR003018">
    <property type="entry name" value="GAF"/>
</dbReference>
<dbReference type="NCBIfam" id="TIGR00254">
    <property type="entry name" value="GGDEF"/>
    <property type="match status" value="1"/>
</dbReference>
<dbReference type="InterPro" id="IPR000160">
    <property type="entry name" value="GGDEF_dom"/>
</dbReference>
<comment type="catalytic activity">
    <reaction evidence="2">
        <text>2 GTP = 3',3'-c-di-GMP + 2 diphosphate</text>
        <dbReference type="Rhea" id="RHEA:24898"/>
        <dbReference type="ChEBI" id="CHEBI:33019"/>
        <dbReference type="ChEBI" id="CHEBI:37565"/>
        <dbReference type="ChEBI" id="CHEBI:58805"/>
        <dbReference type="EC" id="2.7.7.65"/>
    </reaction>
</comment>
<protein>
    <recommendedName>
        <fullName evidence="1">diguanylate cyclase</fullName>
        <ecNumber evidence="1">2.7.7.65</ecNumber>
    </recommendedName>
</protein>
<evidence type="ECO:0000256" key="3">
    <source>
        <dbReference type="SAM" id="Coils"/>
    </source>
</evidence>